<dbReference type="GO" id="GO:0005737">
    <property type="term" value="C:cytoplasm"/>
    <property type="evidence" value="ECO:0007669"/>
    <property type="project" value="TreeGrafter"/>
</dbReference>
<dbReference type="InterPro" id="IPR050565">
    <property type="entry name" value="LYPA1-2/EST-like"/>
</dbReference>
<evidence type="ECO:0000256" key="2">
    <source>
        <dbReference type="ARBA" id="ARBA00022801"/>
    </source>
</evidence>
<dbReference type="InterPro" id="IPR003140">
    <property type="entry name" value="PLipase/COase/thioEstase"/>
</dbReference>
<dbReference type="PANTHER" id="PTHR10655:SF17">
    <property type="entry name" value="LYSOPHOSPHOLIPASE-LIKE PROTEIN 1"/>
    <property type="match status" value="1"/>
</dbReference>
<proteinExistence type="inferred from homology"/>
<dbReference type="AlphaFoldDB" id="A0A7S0L9L1"/>
<dbReference type="PANTHER" id="PTHR10655">
    <property type="entry name" value="LYSOPHOSPHOLIPASE-RELATED"/>
    <property type="match status" value="1"/>
</dbReference>
<evidence type="ECO:0000313" key="4">
    <source>
        <dbReference type="EMBL" id="CAD8606250.1"/>
    </source>
</evidence>
<keyword evidence="2" id="KW-0378">Hydrolase</keyword>
<evidence type="ECO:0000259" key="3">
    <source>
        <dbReference type="Pfam" id="PF02230"/>
    </source>
</evidence>
<sequence>MRAFASRPAGAFAASDVRTQFRTQLCATAGNSIPSLDAVVIEAERKHRCSVIFMHGLGDTGDGWGSLMPQIDAVLPPALRGSIRWICPHAPQRPITLNGGLRMPGWFDLRGLTADEEEDAEGLSAAAAQIEELVERERAAGIPTERILVGGFSQGGALALHVGLRSTARYAGVAVLSTWLPLAADYPASISEAARDTPFLVAHGDADMVVSHAWGQGSFSKLEEAGLNARFVTAPGVGHGADAMMLREVAGFVEAALGASGGGEGEAALSA</sequence>
<dbReference type="EMBL" id="HBEY01019994">
    <property type="protein sequence ID" value="CAD8606250.1"/>
    <property type="molecule type" value="Transcribed_RNA"/>
</dbReference>
<name>A0A7S0L9L1_9EUKA</name>
<comment type="similarity">
    <text evidence="1">Belongs to the AB hydrolase superfamily. AB hydrolase 2 family.</text>
</comment>
<gene>
    <name evidence="4" type="ORF">CPEL01642_LOCUS9585</name>
</gene>
<dbReference type="GO" id="GO:0052689">
    <property type="term" value="F:carboxylic ester hydrolase activity"/>
    <property type="evidence" value="ECO:0007669"/>
    <property type="project" value="TreeGrafter"/>
</dbReference>
<dbReference type="GO" id="GO:0008474">
    <property type="term" value="F:palmitoyl-(protein) hydrolase activity"/>
    <property type="evidence" value="ECO:0007669"/>
    <property type="project" value="TreeGrafter"/>
</dbReference>
<feature type="domain" description="Phospholipase/carboxylesterase/thioesterase" evidence="3">
    <location>
        <begin position="38"/>
        <end position="255"/>
    </location>
</feature>
<protein>
    <recommendedName>
        <fullName evidence="3">Phospholipase/carboxylesterase/thioesterase domain-containing protein</fullName>
    </recommendedName>
</protein>
<dbReference type="Pfam" id="PF02230">
    <property type="entry name" value="Abhydrolase_2"/>
    <property type="match status" value="1"/>
</dbReference>
<dbReference type="SUPFAM" id="SSF53474">
    <property type="entry name" value="alpha/beta-Hydrolases"/>
    <property type="match status" value="1"/>
</dbReference>
<dbReference type="Gene3D" id="3.40.50.1820">
    <property type="entry name" value="alpha/beta hydrolase"/>
    <property type="match status" value="1"/>
</dbReference>
<dbReference type="InterPro" id="IPR029058">
    <property type="entry name" value="AB_hydrolase_fold"/>
</dbReference>
<accession>A0A7S0L9L1</accession>
<organism evidence="4">
    <name type="scientific">Coccolithus braarudii</name>
    <dbReference type="NCBI Taxonomy" id="221442"/>
    <lineage>
        <taxon>Eukaryota</taxon>
        <taxon>Haptista</taxon>
        <taxon>Haptophyta</taxon>
        <taxon>Prymnesiophyceae</taxon>
        <taxon>Coccolithales</taxon>
        <taxon>Coccolithaceae</taxon>
        <taxon>Coccolithus</taxon>
    </lineage>
</organism>
<reference evidence="4" key="1">
    <citation type="submission" date="2021-01" db="EMBL/GenBank/DDBJ databases">
        <authorList>
            <person name="Corre E."/>
            <person name="Pelletier E."/>
            <person name="Niang G."/>
            <person name="Scheremetjew M."/>
            <person name="Finn R."/>
            <person name="Kale V."/>
            <person name="Holt S."/>
            <person name="Cochrane G."/>
            <person name="Meng A."/>
            <person name="Brown T."/>
            <person name="Cohen L."/>
        </authorList>
    </citation>
    <scope>NUCLEOTIDE SEQUENCE</scope>
    <source>
        <strain evidence="4">PLY182g</strain>
    </source>
</reference>
<evidence type="ECO:0000256" key="1">
    <source>
        <dbReference type="ARBA" id="ARBA00006499"/>
    </source>
</evidence>